<dbReference type="AlphaFoldDB" id="A0A139AEP1"/>
<dbReference type="InterPro" id="IPR051731">
    <property type="entry name" value="DENND11/AVL9_GEFs"/>
</dbReference>
<dbReference type="PANTHER" id="PTHR31017">
    <property type="entry name" value="LATE SECRETORY PATHWAY PROTEIN AVL9-RELATED"/>
    <property type="match status" value="1"/>
</dbReference>
<feature type="compositionally biased region" description="Polar residues" evidence="1">
    <location>
        <begin position="107"/>
        <end position="119"/>
    </location>
</feature>
<keyword evidence="4" id="KW-1185">Reference proteome</keyword>
<evidence type="ECO:0000259" key="2">
    <source>
        <dbReference type="Pfam" id="PF09794"/>
    </source>
</evidence>
<protein>
    <recommendedName>
        <fullName evidence="2">AVL9/DENND6 domain-containing protein</fullName>
    </recommendedName>
</protein>
<feature type="domain" description="AVL9/DENND6" evidence="2">
    <location>
        <begin position="44"/>
        <end position="490"/>
    </location>
</feature>
<evidence type="ECO:0000313" key="4">
    <source>
        <dbReference type="Proteomes" id="UP000070544"/>
    </source>
</evidence>
<accession>A0A139AEP1</accession>
<dbReference type="PANTHER" id="PTHR31017:SF1">
    <property type="entry name" value="LATE SECRETORY PATHWAY PROTEIN AVL9 HOMOLOG"/>
    <property type="match status" value="1"/>
</dbReference>
<feature type="region of interest" description="Disordered" evidence="1">
    <location>
        <begin position="579"/>
        <end position="671"/>
    </location>
</feature>
<reference evidence="3 4" key="1">
    <citation type="journal article" date="2015" name="Genome Biol. Evol.">
        <title>Phylogenomic analyses indicate that early fungi evolved digesting cell walls of algal ancestors of land plants.</title>
        <authorList>
            <person name="Chang Y."/>
            <person name="Wang S."/>
            <person name="Sekimoto S."/>
            <person name="Aerts A.L."/>
            <person name="Choi C."/>
            <person name="Clum A."/>
            <person name="LaButti K.M."/>
            <person name="Lindquist E.A."/>
            <person name="Yee Ngan C."/>
            <person name="Ohm R.A."/>
            <person name="Salamov A.A."/>
            <person name="Grigoriev I.V."/>
            <person name="Spatafora J.W."/>
            <person name="Berbee M.L."/>
        </authorList>
    </citation>
    <scope>NUCLEOTIDE SEQUENCE [LARGE SCALE GENOMIC DNA]</scope>
    <source>
        <strain evidence="3 4">JEL478</strain>
    </source>
</reference>
<organism evidence="3 4">
    <name type="scientific">Gonapodya prolifera (strain JEL478)</name>
    <name type="common">Monoblepharis prolifera</name>
    <dbReference type="NCBI Taxonomy" id="1344416"/>
    <lineage>
        <taxon>Eukaryota</taxon>
        <taxon>Fungi</taxon>
        <taxon>Fungi incertae sedis</taxon>
        <taxon>Chytridiomycota</taxon>
        <taxon>Chytridiomycota incertae sedis</taxon>
        <taxon>Monoblepharidomycetes</taxon>
        <taxon>Monoblepharidales</taxon>
        <taxon>Gonapodyaceae</taxon>
        <taxon>Gonapodya</taxon>
    </lineage>
</organism>
<dbReference type="Proteomes" id="UP000070544">
    <property type="component" value="Unassembled WGS sequence"/>
</dbReference>
<feature type="region of interest" description="Disordered" evidence="1">
    <location>
        <begin position="103"/>
        <end position="136"/>
    </location>
</feature>
<proteinExistence type="predicted"/>
<dbReference type="Pfam" id="PF09794">
    <property type="entry name" value="Avl9"/>
    <property type="match status" value="1"/>
</dbReference>
<sequence length="671" mass="73743">MAQGVSSSVLHVLVVGIHPRLGSVVEYAFPSLPVVEDPNLPPTHHNRRGNHLSPVSFQEAERPILPPSWSELPHFAIPDGLRGRDDQLVGFHLPPVLEKDCFPSEGNFGSTDRQLSTSGYDRMSEGRSRSRSGQSNPVQQWYDFGYHQRRTFAISCVFHSEAAATAESQYTGAPSSFNIKAVVLLLRSPGFGAVSARLRIAARALAASSPDEYGPILRDLYRGASMSLDSGLHKRGAHAMEDDDLTGVHLVDLVRRYKQHTLTLLKILLLQRKVVFISRNGNTEQTCEDIYALISTVPGLFGSLANTIPDDESDMMDGSFGPGYQPPNSYMNTNGARGSFVQPYNYLPRDNRAQTPQPKREELGTAPRVPLPLFTTGHILQPFTPIQILPKVAHPETLSFVLGTTSRVVEKRAGAEVIIDVDACRIEVLSQDLEVAIALTPSDRRYIGDIVNVVEKSPPRQATQANPMYIGSDAWVRYHLHTWLGSLLACAKETELAREGRGRGIDVDEVGRPRWVQDFGEVFVVLWEATEAFLRWSNSRESELALDEWKAAHPCAGTSVFSVLQTSLARRFRGLGFGRDKESSGRGSTEPPPSAFRRSDSISGINGRLSRSDSKASSVPSLTRHKSTTKLSDSSSSRLEPPPQEHSRSRSSDGTPLPYQHLSTLRGGNGG</sequence>
<gene>
    <name evidence="3" type="ORF">M427DRAFT_57056</name>
</gene>
<dbReference type="GO" id="GO:0005737">
    <property type="term" value="C:cytoplasm"/>
    <property type="evidence" value="ECO:0007669"/>
    <property type="project" value="TreeGrafter"/>
</dbReference>
<evidence type="ECO:0000256" key="1">
    <source>
        <dbReference type="SAM" id="MobiDB-lite"/>
    </source>
</evidence>
<evidence type="ECO:0000313" key="3">
    <source>
        <dbReference type="EMBL" id="KXS14905.1"/>
    </source>
</evidence>
<dbReference type="InterPro" id="IPR018307">
    <property type="entry name" value="ABL9/DENND6_dom"/>
</dbReference>
<dbReference type="EMBL" id="KQ965765">
    <property type="protein sequence ID" value="KXS14905.1"/>
    <property type="molecule type" value="Genomic_DNA"/>
</dbReference>
<dbReference type="OrthoDB" id="192887at2759"/>
<name>A0A139AEP1_GONPJ</name>